<dbReference type="Proteomes" id="UP000256970">
    <property type="component" value="Unassembled WGS sequence"/>
</dbReference>
<dbReference type="EMBL" id="FNXT01000363">
    <property type="protein sequence ID" value="SZX64000.1"/>
    <property type="molecule type" value="Genomic_DNA"/>
</dbReference>
<evidence type="ECO:0000256" key="5">
    <source>
        <dbReference type="SAM" id="Phobius"/>
    </source>
</evidence>
<evidence type="ECO:0000256" key="4">
    <source>
        <dbReference type="ARBA" id="ARBA00023136"/>
    </source>
</evidence>
<reference evidence="6 7" key="1">
    <citation type="submission" date="2016-10" db="EMBL/GenBank/DDBJ databases">
        <authorList>
            <person name="Cai Z."/>
        </authorList>
    </citation>
    <scope>NUCLEOTIDE SEQUENCE [LARGE SCALE GENOMIC DNA]</scope>
</reference>
<feature type="transmembrane region" description="Helical" evidence="5">
    <location>
        <begin position="1000"/>
        <end position="1020"/>
    </location>
</feature>
<dbReference type="PANTHER" id="PTHR30249">
    <property type="entry name" value="PUTATIVE SEROTONIN TRANSPORTER"/>
    <property type="match status" value="1"/>
</dbReference>
<evidence type="ECO:0000313" key="7">
    <source>
        <dbReference type="Proteomes" id="UP000256970"/>
    </source>
</evidence>
<feature type="transmembrane region" description="Helical" evidence="5">
    <location>
        <begin position="1027"/>
        <end position="1048"/>
    </location>
</feature>
<proteinExistence type="predicted"/>
<evidence type="ECO:0000256" key="2">
    <source>
        <dbReference type="ARBA" id="ARBA00022692"/>
    </source>
</evidence>
<evidence type="ECO:0000256" key="3">
    <source>
        <dbReference type="ARBA" id="ARBA00022989"/>
    </source>
</evidence>
<dbReference type="GO" id="GO:0016020">
    <property type="term" value="C:membrane"/>
    <property type="evidence" value="ECO:0007669"/>
    <property type="project" value="UniProtKB-SubCell"/>
</dbReference>
<name>A0A383VGE9_TETOB</name>
<feature type="transmembrane region" description="Helical" evidence="5">
    <location>
        <begin position="1178"/>
        <end position="1198"/>
    </location>
</feature>
<feature type="transmembrane region" description="Helical" evidence="5">
    <location>
        <begin position="891"/>
        <end position="911"/>
    </location>
</feature>
<evidence type="ECO:0000256" key="1">
    <source>
        <dbReference type="ARBA" id="ARBA00004141"/>
    </source>
</evidence>
<keyword evidence="3 5" id="KW-1133">Transmembrane helix</keyword>
<accession>A0A383VGE9</accession>
<evidence type="ECO:0000313" key="6">
    <source>
        <dbReference type="EMBL" id="SZX64000.1"/>
    </source>
</evidence>
<gene>
    <name evidence="6" type="ORF">BQ4739_LOCUS4534</name>
</gene>
<dbReference type="AlphaFoldDB" id="A0A383VGE9"/>
<dbReference type="STRING" id="3088.A0A383VGE9"/>
<sequence>MQLSRAPGACKPLARLCSSTRRICVVRATGTKPGSSNPVTQSLLDFFEDITEGARDGPRRRAAQLQERDVPDVTDIASKVHQAADAVEAAAANLQDMLGDASAAVTQAFGGLEGRVAGLKQQLLKGEKNVEAMVDEVVHVIGADARKVVSTLAGGDKQAADAAHAALDAAVAKAQKLRSDAKQGIVTAEHAAEEVVEIARAMLQEVQHLLTPKAAKTAGHTAGQTSGQTAGQAAKAAMAAMTGAASKVAETAKAAKTDTAKPAATTKATTTATAAAGSPAAAAVNDAAAAALEATAAAAAVIAEKGMAMVDSATDVEALAVALDAQVTSLRAKAGQLQLQAASGSTTTSEAVKALLGQFSDALGAIEDSVAAGAASGSAAGGASSSLQAALQRCRKDAVSGARMVAEAAAQQDISGERAVQYLSSLLRQLAADVSSELAAQGKQQQAGAAATRGAGAAAPRAPSGFAASASGVSAAGLQDSAIVVASVDELELVLQDASSQSQVVRAAAKGFAAAEAAAASLQTRLPDFKEALAATASGGDSEAGRKAAARILTGAAGEVEGQLAELQAEMLARSGGGETGAAAAASLQLLRDSVETRVRQLAGRVEAGQVKPTAALDELLTSLQGSITGELRSCLLESLSQSQSASASASMSMSDDELSAQLTTAIAGARKDQVVRAAAKGFAAAEATAASLQTRLPEFKQALAATTAGGNSESGRKAAARILTGAAGEVEGQLAELQREMLASSGGGEAGAAAAASLQLLRDNVETRVRQLAGRVEAGQVKPTAALDELLTSMQSSIAGELRSCLLDSLSQSQNASASASISMSEDELASQLATAIAAARKERAAAAADGLEEAIAAGQLAAWAFKAAVGVGALQLVKSGAGMGLERAGLALPGALGGMLGVAALLAVVGEAGAEPLVQFYDSYLSWTAGMLPLFYVPALAVVPSLLQGTDIPGLLGASLAGTAASLLFAALFASLLTKKPAAPDTLLTTSTAAAKGSSQQTALLAVAAFAAVGPLVLTKFDPTAFGQLMTVPVGLAWSLFGFLAGRAVGFNPMLLGAAAANAGVFWHGKLMGWGYAAAMDAFFGQGAGAGELLTAVVGMALTGLGVVIYKQRRSISMPAVALTAVAAAAFNVMSTVGATHLVPLTAVWCKAFVTRGIPTNLAPAVASSVGASPELAAIAVLLQAAVTVVLGSSLIKLLAGNNEAAAGIAAGCTAGGIGAAAVSQGQPAGGVALANGVLAYAAVHALSAAMLGVPAVGEALQTAVSMAAA</sequence>
<feature type="transmembrane region" description="Helical" evidence="5">
    <location>
        <begin position="957"/>
        <end position="980"/>
    </location>
</feature>
<organism evidence="6 7">
    <name type="scientific">Tetradesmus obliquus</name>
    <name type="common">Green alga</name>
    <name type="synonym">Acutodesmus obliquus</name>
    <dbReference type="NCBI Taxonomy" id="3088"/>
    <lineage>
        <taxon>Eukaryota</taxon>
        <taxon>Viridiplantae</taxon>
        <taxon>Chlorophyta</taxon>
        <taxon>core chlorophytes</taxon>
        <taxon>Chlorophyceae</taxon>
        <taxon>CS clade</taxon>
        <taxon>Sphaeropleales</taxon>
        <taxon>Scenedesmaceae</taxon>
        <taxon>Tetradesmus</taxon>
    </lineage>
</organism>
<feature type="transmembrane region" description="Helical" evidence="5">
    <location>
        <begin position="926"/>
        <end position="945"/>
    </location>
</feature>
<dbReference type="Pfam" id="PF04172">
    <property type="entry name" value="LrgB"/>
    <property type="match status" value="1"/>
</dbReference>
<feature type="transmembrane region" description="Helical" evidence="5">
    <location>
        <begin position="1124"/>
        <end position="1145"/>
    </location>
</feature>
<keyword evidence="7" id="KW-1185">Reference proteome</keyword>
<dbReference type="PRINTS" id="PR00833">
    <property type="entry name" value="POAALLERGEN"/>
</dbReference>
<keyword evidence="4 5" id="KW-0472">Membrane</keyword>
<dbReference type="InterPro" id="IPR007300">
    <property type="entry name" value="CidB/LrgB"/>
</dbReference>
<dbReference type="PANTHER" id="PTHR30249:SF0">
    <property type="entry name" value="PLASTIDAL GLYCOLATE_GLYCERATE TRANSLOCATOR 1, CHLOROPLASTIC"/>
    <property type="match status" value="1"/>
</dbReference>
<feature type="transmembrane region" description="Helical" evidence="5">
    <location>
        <begin position="1095"/>
        <end position="1112"/>
    </location>
</feature>
<protein>
    <submittedName>
        <fullName evidence="6">Uncharacterized protein</fullName>
    </submittedName>
</protein>
<comment type="subcellular location">
    <subcellularLocation>
        <location evidence="1">Membrane</location>
        <topology evidence="1">Multi-pass membrane protein</topology>
    </subcellularLocation>
</comment>
<keyword evidence="2 5" id="KW-0812">Transmembrane</keyword>